<comment type="similarity">
    <text evidence="1">Belongs to the iron/ascorbate-dependent oxidoreductase family.</text>
</comment>
<name>A0A7D8YJ47_9HELO</name>
<feature type="non-terminal residue" evidence="3">
    <location>
        <position position="1"/>
    </location>
</feature>
<dbReference type="EMBL" id="QGMG01000707">
    <property type="protein sequence ID" value="TVY51924.1"/>
    <property type="molecule type" value="Genomic_DNA"/>
</dbReference>
<evidence type="ECO:0000313" key="3">
    <source>
        <dbReference type="EMBL" id="TVY51924.1"/>
    </source>
</evidence>
<feature type="domain" description="Fe2OG dioxygenase" evidence="2">
    <location>
        <begin position="16"/>
        <end position="125"/>
    </location>
</feature>
<dbReference type="Gene3D" id="2.60.120.330">
    <property type="entry name" value="B-lactam Antibiotic, Isopenicillin N Synthase, Chain"/>
    <property type="match status" value="1"/>
</dbReference>
<comment type="caution">
    <text evidence="3">The sequence shown here is derived from an EMBL/GenBank/DDBJ whole genome shotgun (WGS) entry which is preliminary data.</text>
</comment>
<protein>
    <submittedName>
        <fullName evidence="3">Putative iron/ascorbate oxidoreductase</fullName>
    </submittedName>
</protein>
<dbReference type="InterPro" id="IPR050231">
    <property type="entry name" value="Iron_ascorbate_oxido_reductase"/>
</dbReference>
<dbReference type="SUPFAM" id="SSF51197">
    <property type="entry name" value="Clavaminate synthase-like"/>
    <property type="match status" value="1"/>
</dbReference>
<dbReference type="InterPro" id="IPR005123">
    <property type="entry name" value="Oxoglu/Fe-dep_dioxygenase_dom"/>
</dbReference>
<gene>
    <name evidence="3" type="ORF">LCER1_G006314</name>
</gene>
<dbReference type="PROSITE" id="PS51471">
    <property type="entry name" value="FE2OG_OXY"/>
    <property type="match status" value="1"/>
</dbReference>
<proteinExistence type="inferred from homology"/>
<dbReference type="InterPro" id="IPR027443">
    <property type="entry name" value="IPNS-like_sf"/>
</dbReference>
<evidence type="ECO:0000313" key="4">
    <source>
        <dbReference type="Proteomes" id="UP000481288"/>
    </source>
</evidence>
<reference evidence="3 4" key="1">
    <citation type="submission" date="2018-05" db="EMBL/GenBank/DDBJ databases">
        <title>Whole genome sequencing for identification of molecular markers to develop diagnostic detection tools for the regulated plant pathogen Lachnellula willkommii.</title>
        <authorList>
            <person name="Giroux E."/>
            <person name="Bilodeau G."/>
        </authorList>
    </citation>
    <scope>NUCLEOTIDE SEQUENCE [LARGE SCALE GENOMIC DNA]</scope>
    <source>
        <strain evidence="3 4">CBS 625.97</strain>
    </source>
</reference>
<organism evidence="3 4">
    <name type="scientific">Lachnellula cervina</name>
    <dbReference type="NCBI Taxonomy" id="1316786"/>
    <lineage>
        <taxon>Eukaryota</taxon>
        <taxon>Fungi</taxon>
        <taxon>Dikarya</taxon>
        <taxon>Ascomycota</taxon>
        <taxon>Pezizomycotina</taxon>
        <taxon>Leotiomycetes</taxon>
        <taxon>Helotiales</taxon>
        <taxon>Lachnaceae</taxon>
        <taxon>Lachnellula</taxon>
    </lineage>
</organism>
<dbReference type="PANTHER" id="PTHR47990">
    <property type="entry name" value="2-OXOGLUTARATE (2OG) AND FE(II)-DEPENDENT OXYGENASE SUPERFAMILY PROTEIN-RELATED"/>
    <property type="match status" value="1"/>
</dbReference>
<evidence type="ECO:0000259" key="2">
    <source>
        <dbReference type="PROSITE" id="PS51471"/>
    </source>
</evidence>
<dbReference type="OrthoDB" id="288590at2759"/>
<sequence length="196" mass="22192">RKAQLRLLHCCTAALHAHPAKDIRSRRHWRIKPHVDYGLCTILFQDQVGGLEVDPDHTGKFLPATLARGTCVINVADLLQRLSNNRLKSTRHRVTPPQLIEEQKRTLGPEDYLPARYSTAFFVHPAPSHTVAPILLPGDPASESEPVNVRSGERVSQGGITRRLICRTRRFKMRGRRLTARPKLYRSVLCNDTIDV</sequence>
<dbReference type="Proteomes" id="UP000481288">
    <property type="component" value="Unassembled WGS sequence"/>
</dbReference>
<accession>A0A7D8YJ47</accession>
<dbReference type="AlphaFoldDB" id="A0A7D8YJ47"/>
<dbReference type="InterPro" id="IPR044861">
    <property type="entry name" value="IPNS-like_FE2OG_OXY"/>
</dbReference>
<keyword evidence="4" id="KW-1185">Reference proteome</keyword>
<evidence type="ECO:0000256" key="1">
    <source>
        <dbReference type="ARBA" id="ARBA00008056"/>
    </source>
</evidence>
<dbReference type="Pfam" id="PF03171">
    <property type="entry name" value="2OG-FeII_Oxy"/>
    <property type="match status" value="1"/>
</dbReference>